<keyword evidence="3" id="KW-1185">Reference proteome</keyword>
<dbReference type="AlphaFoldDB" id="A0A1Y1JTB1"/>
<dbReference type="EMBL" id="BDQF01000614">
    <property type="protein sequence ID" value="GAW84678.1"/>
    <property type="molecule type" value="Genomic_DNA"/>
</dbReference>
<feature type="transmembrane region" description="Helical" evidence="1">
    <location>
        <begin position="186"/>
        <end position="204"/>
    </location>
</feature>
<comment type="caution">
    <text evidence="2">The sequence shown here is derived from an EMBL/GenBank/DDBJ whole genome shotgun (WGS) entry which is preliminary data.</text>
</comment>
<organism evidence="2 3">
    <name type="scientific">Plasmodium gonderi</name>
    <dbReference type="NCBI Taxonomy" id="77519"/>
    <lineage>
        <taxon>Eukaryota</taxon>
        <taxon>Sar</taxon>
        <taxon>Alveolata</taxon>
        <taxon>Apicomplexa</taxon>
        <taxon>Aconoidasida</taxon>
        <taxon>Haemosporida</taxon>
        <taxon>Plasmodiidae</taxon>
        <taxon>Plasmodium</taxon>
        <taxon>Plasmodium (Plasmodium)</taxon>
    </lineage>
</organism>
<protein>
    <submittedName>
        <fullName evidence="2">Variable surface protein</fullName>
    </submittedName>
</protein>
<keyword evidence="1" id="KW-0472">Membrane</keyword>
<evidence type="ECO:0000256" key="1">
    <source>
        <dbReference type="SAM" id="Phobius"/>
    </source>
</evidence>
<keyword evidence="1" id="KW-0812">Transmembrane</keyword>
<dbReference type="RefSeq" id="XP_028547267.1">
    <property type="nucleotide sequence ID" value="XM_028691466.1"/>
</dbReference>
<reference evidence="3" key="1">
    <citation type="submission" date="2017-04" db="EMBL/GenBank/DDBJ databases">
        <title>Plasmodium gonderi genome.</title>
        <authorList>
            <person name="Arisue N."/>
            <person name="Honma H."/>
            <person name="Kawai S."/>
            <person name="Tougan T."/>
            <person name="Tanabe K."/>
            <person name="Horii T."/>
        </authorList>
    </citation>
    <scope>NUCLEOTIDE SEQUENCE [LARGE SCALE GENOMIC DNA]</scope>
    <source>
        <strain evidence="3">ATCC 30045</strain>
    </source>
</reference>
<name>A0A1Y1JTB1_PLAGO</name>
<proteinExistence type="predicted"/>
<accession>A0A1Y1JTB1</accession>
<gene>
    <name evidence="2" type="ORF">PGO_004360</name>
</gene>
<evidence type="ECO:0000313" key="2">
    <source>
        <dbReference type="EMBL" id="GAW84678.1"/>
    </source>
</evidence>
<keyword evidence="1" id="KW-1133">Transmembrane helix</keyword>
<evidence type="ECO:0000313" key="3">
    <source>
        <dbReference type="Proteomes" id="UP000195521"/>
    </source>
</evidence>
<dbReference type="GeneID" id="39745486"/>
<sequence>MIKSIQEIVNQKCRAQISECNTGELFEELDRALDAQYDCEYGCTIDRIRLPSKNILKKFYIFLDNSLNNLNNFDPNVCNYLNKWIEYKGNEYKKIDENIFDMQNWKEDMNTIFSNKNTLEQCPNNECCKYSSSISIPPPVRRLIIPEEDDEGDDSELFVFSSVDTEDIGENETHASHFVALPIRKIIFLTFLVIITVLFIIFFSSKNAKIKTFLGNIYNWMILKSNRTMNRNSIAYNDDFLLYSTNESINIGYV</sequence>
<dbReference type="Proteomes" id="UP000195521">
    <property type="component" value="Unassembled WGS sequence"/>
</dbReference>